<evidence type="ECO:0000256" key="1">
    <source>
        <dbReference type="SAM" id="Phobius"/>
    </source>
</evidence>
<evidence type="ECO:0000313" key="3">
    <source>
        <dbReference type="Proteomes" id="UP001219525"/>
    </source>
</evidence>
<sequence length="172" mass="18867">MDDNYRVDIQLRNVLISTLLSGGALNLLLAVCSSLAACRNALTQLHWYYGSRVCNQYHYVSPERQCESANRRLSVRSGGSVTCDTNEHLRTVTKIDFATANLTFSGLKACDGSFYLMDTPGMQHLPGHLTALARVTPASFIVLGGDTYHHAGAARPRPAFQRAFPCPAHLLE</sequence>
<keyword evidence="1" id="KW-0472">Membrane</keyword>
<feature type="transmembrane region" description="Helical" evidence="1">
    <location>
        <begin position="14"/>
        <end position="38"/>
    </location>
</feature>
<gene>
    <name evidence="2" type="ORF">GGX14DRAFT_566312</name>
</gene>
<keyword evidence="1" id="KW-1133">Transmembrane helix</keyword>
<accession>A0AAD6VJW5</accession>
<reference evidence="2" key="1">
    <citation type="submission" date="2023-03" db="EMBL/GenBank/DDBJ databases">
        <title>Massive genome expansion in bonnet fungi (Mycena s.s.) driven by repeated elements and novel gene families across ecological guilds.</title>
        <authorList>
            <consortium name="Lawrence Berkeley National Laboratory"/>
            <person name="Harder C.B."/>
            <person name="Miyauchi S."/>
            <person name="Viragh M."/>
            <person name="Kuo A."/>
            <person name="Thoen E."/>
            <person name="Andreopoulos B."/>
            <person name="Lu D."/>
            <person name="Skrede I."/>
            <person name="Drula E."/>
            <person name="Henrissat B."/>
            <person name="Morin E."/>
            <person name="Kohler A."/>
            <person name="Barry K."/>
            <person name="LaButti K."/>
            <person name="Morin E."/>
            <person name="Salamov A."/>
            <person name="Lipzen A."/>
            <person name="Mereny Z."/>
            <person name="Hegedus B."/>
            <person name="Baldrian P."/>
            <person name="Stursova M."/>
            <person name="Weitz H."/>
            <person name="Taylor A."/>
            <person name="Grigoriev I.V."/>
            <person name="Nagy L.G."/>
            <person name="Martin F."/>
            <person name="Kauserud H."/>
        </authorList>
    </citation>
    <scope>NUCLEOTIDE SEQUENCE</scope>
    <source>
        <strain evidence="2">9144</strain>
    </source>
</reference>
<name>A0AAD6VJW5_9AGAR</name>
<organism evidence="2 3">
    <name type="scientific">Mycena pura</name>
    <dbReference type="NCBI Taxonomy" id="153505"/>
    <lineage>
        <taxon>Eukaryota</taxon>
        <taxon>Fungi</taxon>
        <taxon>Dikarya</taxon>
        <taxon>Basidiomycota</taxon>
        <taxon>Agaricomycotina</taxon>
        <taxon>Agaricomycetes</taxon>
        <taxon>Agaricomycetidae</taxon>
        <taxon>Agaricales</taxon>
        <taxon>Marasmiineae</taxon>
        <taxon>Mycenaceae</taxon>
        <taxon>Mycena</taxon>
    </lineage>
</organism>
<dbReference type="AlphaFoldDB" id="A0AAD6VJW5"/>
<comment type="caution">
    <text evidence="2">The sequence shown here is derived from an EMBL/GenBank/DDBJ whole genome shotgun (WGS) entry which is preliminary data.</text>
</comment>
<protein>
    <submittedName>
        <fullName evidence="2">Uncharacterized protein</fullName>
    </submittedName>
</protein>
<proteinExistence type="predicted"/>
<keyword evidence="1" id="KW-0812">Transmembrane</keyword>
<evidence type="ECO:0000313" key="2">
    <source>
        <dbReference type="EMBL" id="KAJ7209134.1"/>
    </source>
</evidence>
<dbReference type="EMBL" id="JARJCW010000031">
    <property type="protein sequence ID" value="KAJ7209134.1"/>
    <property type="molecule type" value="Genomic_DNA"/>
</dbReference>
<dbReference type="Proteomes" id="UP001219525">
    <property type="component" value="Unassembled WGS sequence"/>
</dbReference>
<keyword evidence="3" id="KW-1185">Reference proteome</keyword>